<dbReference type="InterPro" id="IPR008672">
    <property type="entry name" value="Mad1"/>
</dbReference>
<keyword evidence="5" id="KW-0539">Nucleus</keyword>
<gene>
    <name evidence="9" type="ORF">ZOSMA_34G00600</name>
</gene>
<dbReference type="GO" id="GO:0051301">
    <property type="term" value="P:cell division"/>
    <property type="evidence" value="ECO:0007669"/>
    <property type="project" value="UniProtKB-KW"/>
</dbReference>
<feature type="coiled-coil region" evidence="7">
    <location>
        <begin position="91"/>
        <end position="125"/>
    </location>
</feature>
<dbReference type="Proteomes" id="UP000036987">
    <property type="component" value="Unassembled WGS sequence"/>
</dbReference>
<dbReference type="GO" id="GO:0005634">
    <property type="term" value="C:nucleus"/>
    <property type="evidence" value="ECO:0007669"/>
    <property type="project" value="UniProtKB-SubCell"/>
</dbReference>
<feature type="region of interest" description="Disordered" evidence="8">
    <location>
        <begin position="1"/>
        <end position="25"/>
    </location>
</feature>
<sequence>MILRTPKKRSRLESTSDQPQSIHECIPTRVSDRRLVLYNDPSSSDQLEEQSDMVCTYHCRQMVKSEFMDALGSAEKEVSDCQSKLKTMSQHLDTKSEKEKFRQRILALEQELAASKGRENSLQERLLKEVSDSHNKYQQQATHSSELEIQLKKEEELRRNADSLAFVAKENAADAEQKLKHFSESAQREKQILLKEISESQSEAKTSHSRLNMELERMKFKADCAVEESDLLREKMENYVEKLNEGLSRRVTVLLPHHGEPVNYLCDGSQKAQKSAHPSV</sequence>
<evidence type="ECO:0000256" key="4">
    <source>
        <dbReference type="ARBA" id="ARBA00022776"/>
    </source>
</evidence>
<evidence type="ECO:0000256" key="8">
    <source>
        <dbReference type="SAM" id="MobiDB-lite"/>
    </source>
</evidence>
<feature type="compositionally biased region" description="Basic residues" evidence="8">
    <location>
        <begin position="1"/>
        <end position="10"/>
    </location>
</feature>
<evidence type="ECO:0000256" key="7">
    <source>
        <dbReference type="SAM" id="Coils"/>
    </source>
</evidence>
<comment type="subcellular location">
    <subcellularLocation>
        <location evidence="1">Nucleus</location>
    </subcellularLocation>
</comment>
<dbReference type="PANTHER" id="PTHR23168:SF0">
    <property type="entry name" value="MITOTIC SPINDLE ASSEMBLY CHECKPOINT PROTEIN MAD1"/>
    <property type="match status" value="1"/>
</dbReference>
<dbReference type="OrthoDB" id="1194098at2759"/>
<proteinExistence type="inferred from homology"/>
<keyword evidence="3" id="KW-0132">Cell division</keyword>
<evidence type="ECO:0000256" key="6">
    <source>
        <dbReference type="ARBA" id="ARBA00023306"/>
    </source>
</evidence>
<dbReference type="EMBL" id="LFYR01001099">
    <property type="protein sequence ID" value="KMZ64782.1"/>
    <property type="molecule type" value="Genomic_DNA"/>
</dbReference>
<dbReference type="GO" id="GO:0007094">
    <property type="term" value="P:mitotic spindle assembly checkpoint signaling"/>
    <property type="evidence" value="ECO:0007669"/>
    <property type="project" value="InterPro"/>
</dbReference>
<dbReference type="AlphaFoldDB" id="A0A0K9P955"/>
<evidence type="ECO:0000313" key="9">
    <source>
        <dbReference type="EMBL" id="KMZ64782.1"/>
    </source>
</evidence>
<accession>A0A0K9P955</accession>
<reference evidence="10" key="1">
    <citation type="journal article" date="2016" name="Nature">
        <title>The genome of the seagrass Zostera marina reveals angiosperm adaptation to the sea.</title>
        <authorList>
            <person name="Olsen J.L."/>
            <person name="Rouze P."/>
            <person name="Verhelst B."/>
            <person name="Lin Y.-C."/>
            <person name="Bayer T."/>
            <person name="Collen J."/>
            <person name="Dattolo E."/>
            <person name="De Paoli E."/>
            <person name="Dittami S."/>
            <person name="Maumus F."/>
            <person name="Michel G."/>
            <person name="Kersting A."/>
            <person name="Lauritano C."/>
            <person name="Lohaus R."/>
            <person name="Toepel M."/>
            <person name="Tonon T."/>
            <person name="Vanneste K."/>
            <person name="Amirebrahimi M."/>
            <person name="Brakel J."/>
            <person name="Bostroem C."/>
            <person name="Chovatia M."/>
            <person name="Grimwood J."/>
            <person name="Jenkins J.W."/>
            <person name="Jueterbock A."/>
            <person name="Mraz A."/>
            <person name="Stam W.T."/>
            <person name="Tice H."/>
            <person name="Bornberg-Bauer E."/>
            <person name="Green P.J."/>
            <person name="Pearson G.A."/>
            <person name="Procaccini G."/>
            <person name="Duarte C.M."/>
            <person name="Schmutz J."/>
            <person name="Reusch T.B.H."/>
            <person name="Van de Peer Y."/>
        </authorList>
    </citation>
    <scope>NUCLEOTIDE SEQUENCE [LARGE SCALE GENOMIC DNA]</scope>
    <source>
        <strain evidence="10">cv. Finnish</strain>
    </source>
</reference>
<protein>
    <submittedName>
        <fullName evidence="9">Uncharacterized protein</fullName>
    </submittedName>
</protein>
<keyword evidence="6" id="KW-0131">Cell cycle</keyword>
<comment type="caution">
    <text evidence="9">The sequence shown here is derived from an EMBL/GenBank/DDBJ whole genome shotgun (WGS) entry which is preliminary data.</text>
</comment>
<keyword evidence="7" id="KW-0175">Coiled coil</keyword>
<evidence type="ECO:0000256" key="3">
    <source>
        <dbReference type="ARBA" id="ARBA00022618"/>
    </source>
</evidence>
<evidence type="ECO:0000256" key="5">
    <source>
        <dbReference type="ARBA" id="ARBA00023242"/>
    </source>
</evidence>
<organism evidence="9 10">
    <name type="scientific">Zostera marina</name>
    <name type="common">Eelgrass</name>
    <dbReference type="NCBI Taxonomy" id="29655"/>
    <lineage>
        <taxon>Eukaryota</taxon>
        <taxon>Viridiplantae</taxon>
        <taxon>Streptophyta</taxon>
        <taxon>Embryophyta</taxon>
        <taxon>Tracheophyta</taxon>
        <taxon>Spermatophyta</taxon>
        <taxon>Magnoliopsida</taxon>
        <taxon>Liliopsida</taxon>
        <taxon>Zosteraceae</taxon>
        <taxon>Zostera</taxon>
    </lineage>
</organism>
<dbReference type="PANTHER" id="PTHR23168">
    <property type="entry name" value="MITOTIC SPINDLE ASSEMBLY CHECKPOINT PROTEIN MAD1 MITOTIC ARREST DEFICIENT-LIKE PROTEIN 1"/>
    <property type="match status" value="1"/>
</dbReference>
<evidence type="ECO:0000313" key="10">
    <source>
        <dbReference type="Proteomes" id="UP000036987"/>
    </source>
</evidence>
<name>A0A0K9P955_ZOSMR</name>
<keyword evidence="10" id="KW-1185">Reference proteome</keyword>
<evidence type="ECO:0000256" key="2">
    <source>
        <dbReference type="ARBA" id="ARBA00008029"/>
    </source>
</evidence>
<comment type="similarity">
    <text evidence="2">Belongs to the MAD1 family.</text>
</comment>
<dbReference type="STRING" id="29655.A0A0K9P955"/>
<evidence type="ECO:0000256" key="1">
    <source>
        <dbReference type="ARBA" id="ARBA00004123"/>
    </source>
</evidence>
<keyword evidence="4" id="KW-0498">Mitosis</keyword>